<gene>
    <name evidence="2" type="ORF">GGR89_003079</name>
</gene>
<evidence type="ECO:0000313" key="2">
    <source>
        <dbReference type="EMBL" id="NJB98742.1"/>
    </source>
</evidence>
<keyword evidence="2" id="KW-0378">Hydrolase</keyword>
<dbReference type="InterPro" id="IPR012296">
    <property type="entry name" value="Nuclease_put_TT1808"/>
</dbReference>
<feature type="domain" description="Putative restriction endonuclease" evidence="1">
    <location>
        <begin position="21"/>
        <end position="177"/>
    </location>
</feature>
<dbReference type="EMBL" id="JAATJB010000010">
    <property type="protein sequence ID" value="NJB98742.1"/>
    <property type="molecule type" value="Genomic_DNA"/>
</dbReference>
<sequence>MNHPFRLTELQEPRVAFTAADFERMLKLGAFADMRAELVGGALVKMMPALPGHGERNATLVLRLHATTNGQPLAIATDLAIRIDDLTARAADIAVYSDTLPADAVPDGADILLVVEIADTTLARDLGEKVADYGRAGVPHYWVVDAAARVVHVMASPKADGGYADRQVVRFGDPVPVPWSDVPVILD</sequence>
<accession>A0A7X5Y1E1</accession>
<dbReference type="RefSeq" id="WP_125972222.1">
    <property type="nucleotide sequence ID" value="NZ_BAAADY010000019.1"/>
</dbReference>
<dbReference type="InterPro" id="IPR008538">
    <property type="entry name" value="Uma2"/>
</dbReference>
<dbReference type="CDD" id="cd06260">
    <property type="entry name" value="DUF820-like"/>
    <property type="match status" value="1"/>
</dbReference>
<comment type="caution">
    <text evidence="2">The sequence shown here is derived from an EMBL/GenBank/DDBJ whole genome shotgun (WGS) entry which is preliminary data.</text>
</comment>
<dbReference type="Pfam" id="PF05685">
    <property type="entry name" value="Uma2"/>
    <property type="match status" value="1"/>
</dbReference>
<protein>
    <submittedName>
        <fullName evidence="2">Uma2 family endonuclease</fullName>
    </submittedName>
</protein>
<dbReference type="PANTHER" id="PTHR35400:SF3">
    <property type="entry name" value="SLL1072 PROTEIN"/>
    <property type="match status" value="1"/>
</dbReference>
<keyword evidence="2" id="KW-0540">Nuclease</keyword>
<dbReference type="Gene3D" id="3.90.1570.10">
    <property type="entry name" value="tt1808, chain A"/>
    <property type="match status" value="1"/>
</dbReference>
<evidence type="ECO:0000259" key="1">
    <source>
        <dbReference type="Pfam" id="PF05685"/>
    </source>
</evidence>
<evidence type="ECO:0000313" key="3">
    <source>
        <dbReference type="Proteomes" id="UP000531251"/>
    </source>
</evidence>
<reference evidence="2 3" key="1">
    <citation type="submission" date="2020-03" db="EMBL/GenBank/DDBJ databases">
        <title>Genomic Encyclopedia of Type Strains, Phase IV (KMG-IV): sequencing the most valuable type-strain genomes for metagenomic binning, comparative biology and taxonomic classification.</title>
        <authorList>
            <person name="Goeker M."/>
        </authorList>
    </citation>
    <scope>NUCLEOTIDE SEQUENCE [LARGE SCALE GENOMIC DNA]</scope>
    <source>
        <strain evidence="2 3">DSM 7225</strain>
    </source>
</reference>
<dbReference type="GO" id="GO:0004519">
    <property type="term" value="F:endonuclease activity"/>
    <property type="evidence" value="ECO:0007669"/>
    <property type="project" value="UniProtKB-KW"/>
</dbReference>
<organism evidence="2 3">
    <name type="scientific">Sphingomonas trueperi</name>
    <dbReference type="NCBI Taxonomy" id="53317"/>
    <lineage>
        <taxon>Bacteria</taxon>
        <taxon>Pseudomonadati</taxon>
        <taxon>Pseudomonadota</taxon>
        <taxon>Alphaproteobacteria</taxon>
        <taxon>Sphingomonadales</taxon>
        <taxon>Sphingomonadaceae</taxon>
        <taxon>Sphingomonas</taxon>
    </lineage>
</organism>
<dbReference type="AlphaFoldDB" id="A0A7X5Y1E1"/>
<keyword evidence="3" id="KW-1185">Reference proteome</keyword>
<dbReference type="InterPro" id="IPR011335">
    <property type="entry name" value="Restrct_endonuc-II-like"/>
</dbReference>
<dbReference type="SUPFAM" id="SSF52980">
    <property type="entry name" value="Restriction endonuclease-like"/>
    <property type="match status" value="1"/>
</dbReference>
<dbReference type="Proteomes" id="UP000531251">
    <property type="component" value="Unassembled WGS sequence"/>
</dbReference>
<keyword evidence="2" id="KW-0255">Endonuclease</keyword>
<dbReference type="PANTHER" id="PTHR35400">
    <property type="entry name" value="SLR1083 PROTEIN"/>
    <property type="match status" value="1"/>
</dbReference>
<name>A0A7X5Y1E1_9SPHN</name>
<proteinExistence type="predicted"/>